<dbReference type="EMBL" id="JACEMX010000115">
    <property type="protein sequence ID" value="MBA4463653.1"/>
    <property type="molecule type" value="Genomic_DNA"/>
</dbReference>
<evidence type="ECO:0000313" key="2">
    <source>
        <dbReference type="Proteomes" id="UP000591542"/>
    </source>
</evidence>
<proteinExistence type="predicted"/>
<protein>
    <submittedName>
        <fullName evidence="1">Uncharacterized protein</fullName>
    </submittedName>
</protein>
<sequence>MNLSIAIPDSSLSDETKKVDKTRKISEIARACAIFRVNTIYIYQDGNNKEDRNLMLLILKYLETPQFLRKRLFPKMNDLKFAGVLHPLKIPSHITPADAKKIKKGDVREGITVSYKGKRFVDVGINTLVPFFSHDKLGKRVTVQFKSGYPNFEVKSITKEEAPVYWGYTLKERSNLFSLIKEWKGLTIVTSRKGKTATKEQVTGYTNSGKPVLVVFGSPEQGVHQIIGGKMSNLQNSKTLNFFPNQATETVRLEEALLGTLSIINAYTTG</sequence>
<accession>A0AC60W9B0</accession>
<organism evidence="1 2">
    <name type="scientific">Candidatus Nitrosomaritimum aestuariumsis</name>
    <dbReference type="NCBI Taxonomy" id="3342354"/>
    <lineage>
        <taxon>Archaea</taxon>
        <taxon>Nitrososphaerota</taxon>
        <taxon>Nitrososphaeria</taxon>
        <taxon>Nitrosopumilales</taxon>
        <taxon>Nitrosopumilaceae</taxon>
        <taxon>Candidatus Nitrosomaritimum</taxon>
    </lineage>
</organism>
<reference evidence="1 2" key="1">
    <citation type="journal article" date="2020" name="Appl. Environ. Microbiol.">
        <title>Genomic Characteristics of a Novel Species of Ammonia-Oxidizing Archaea from the Jiulong River Estuary.</title>
        <authorList>
            <person name="Zou D."/>
            <person name="Wan R."/>
            <person name="Han L."/>
            <person name="Xu M.N."/>
            <person name="Liu Y."/>
            <person name="Liu H."/>
            <person name="Kao S.J."/>
            <person name="Li M."/>
        </authorList>
    </citation>
    <scope>NUCLEOTIDE SEQUENCE [LARGE SCALE GENOMIC DNA]</scope>
    <source>
        <strain evidence="1">S2bin1</strain>
    </source>
</reference>
<name>A0AC60W9B0_9ARCH</name>
<dbReference type="Proteomes" id="UP000591542">
    <property type="component" value="Unassembled WGS sequence"/>
</dbReference>
<gene>
    <name evidence="1" type="ORF">H2B01_05660</name>
</gene>
<evidence type="ECO:0000313" key="1">
    <source>
        <dbReference type="EMBL" id="MBA4463653.1"/>
    </source>
</evidence>
<comment type="caution">
    <text evidence="1">The sequence shown here is derived from an EMBL/GenBank/DDBJ whole genome shotgun (WGS) entry which is preliminary data.</text>
</comment>